<dbReference type="Proteomes" id="UP000234585">
    <property type="component" value="Unassembled WGS sequence"/>
</dbReference>
<feature type="compositionally biased region" description="Low complexity" evidence="4">
    <location>
        <begin position="11"/>
        <end position="27"/>
    </location>
</feature>
<dbReference type="PANTHER" id="PTHR10196:SF75">
    <property type="entry name" value="GLYCEROL KINASE"/>
    <property type="match status" value="1"/>
</dbReference>
<gene>
    <name evidence="6" type="ORF">BDW47DRAFT_124258</name>
</gene>
<dbReference type="AlphaFoldDB" id="A0A2I2FG26"/>
<dbReference type="InterPro" id="IPR043129">
    <property type="entry name" value="ATPase_NBD"/>
</dbReference>
<protein>
    <recommendedName>
        <fullName evidence="5">Carbohydrate kinase FGGY N-terminal domain-containing protein</fullName>
    </recommendedName>
</protein>
<dbReference type="GeneID" id="36523378"/>
<reference evidence="6 7" key="1">
    <citation type="submission" date="2017-12" db="EMBL/GenBank/DDBJ databases">
        <authorList>
            <consortium name="DOE Joint Genome Institute"/>
            <person name="Haridas S."/>
            <person name="Kjaerbolling I."/>
            <person name="Vesth T.C."/>
            <person name="Frisvad J.C."/>
            <person name="Nybo J.L."/>
            <person name="Theobald S."/>
            <person name="Kuo A."/>
            <person name="Bowyer P."/>
            <person name="Matsuda Y."/>
            <person name="Mondo S."/>
            <person name="Lyhne E.K."/>
            <person name="Kogle M.E."/>
            <person name="Clum A."/>
            <person name="Lipzen A."/>
            <person name="Salamov A."/>
            <person name="Ngan C.Y."/>
            <person name="Daum C."/>
            <person name="Chiniquy J."/>
            <person name="Barry K."/>
            <person name="LaButti K."/>
            <person name="Simmons B.A."/>
            <person name="Magnuson J.K."/>
            <person name="Mortensen U.H."/>
            <person name="Larsen T.O."/>
            <person name="Grigoriev I.V."/>
            <person name="Baker S.E."/>
            <person name="Andersen M.R."/>
            <person name="Nordberg H.P."/>
            <person name="Cantor M.N."/>
            <person name="Hua S.X."/>
        </authorList>
    </citation>
    <scope>NUCLEOTIDE SEQUENCE [LARGE SCALE GENOMIC DNA]</scope>
    <source>
        <strain evidence="6 7">CBS 102.13</strain>
    </source>
</reference>
<dbReference type="InterPro" id="IPR018484">
    <property type="entry name" value="FGGY_N"/>
</dbReference>
<feature type="region of interest" description="Disordered" evidence="4">
    <location>
        <begin position="1"/>
        <end position="37"/>
    </location>
</feature>
<dbReference type="Gene3D" id="3.30.420.40">
    <property type="match status" value="1"/>
</dbReference>
<dbReference type="OrthoDB" id="5422795at2759"/>
<evidence type="ECO:0000256" key="2">
    <source>
        <dbReference type="ARBA" id="ARBA00022679"/>
    </source>
</evidence>
<dbReference type="GO" id="GO:0004370">
    <property type="term" value="F:glycerol kinase activity"/>
    <property type="evidence" value="ECO:0007669"/>
    <property type="project" value="TreeGrafter"/>
</dbReference>
<evidence type="ECO:0000256" key="4">
    <source>
        <dbReference type="SAM" id="MobiDB-lite"/>
    </source>
</evidence>
<accession>A0A2I2FG26</accession>
<comment type="similarity">
    <text evidence="1">Belongs to the FGGY kinase family.</text>
</comment>
<dbReference type="STRING" id="41067.A0A2I2FG26"/>
<feature type="domain" description="Carbohydrate kinase FGGY N-terminal" evidence="5">
    <location>
        <begin position="61"/>
        <end position="151"/>
    </location>
</feature>
<proteinExistence type="inferred from homology"/>
<dbReference type="SUPFAM" id="SSF53067">
    <property type="entry name" value="Actin-like ATPase domain"/>
    <property type="match status" value="1"/>
</dbReference>
<keyword evidence="3" id="KW-0418">Kinase</keyword>
<keyword evidence="7" id="KW-1185">Reference proteome</keyword>
<dbReference type="EMBL" id="KZ559128">
    <property type="protein sequence ID" value="PLB39567.1"/>
    <property type="molecule type" value="Genomic_DNA"/>
</dbReference>
<evidence type="ECO:0000256" key="3">
    <source>
        <dbReference type="ARBA" id="ARBA00022777"/>
    </source>
</evidence>
<dbReference type="GO" id="GO:0046167">
    <property type="term" value="P:glycerol-3-phosphate biosynthetic process"/>
    <property type="evidence" value="ECO:0007669"/>
    <property type="project" value="TreeGrafter"/>
</dbReference>
<dbReference type="GO" id="GO:0006641">
    <property type="term" value="P:triglyceride metabolic process"/>
    <property type="evidence" value="ECO:0007669"/>
    <property type="project" value="TreeGrafter"/>
</dbReference>
<sequence length="185" mass="20220">MAVLPHDDGTRTTLSTSSPPSKPASIKPSRKFESAGHTRTSIRAIGIANQRETTLVWDRITASKLLWILANELRVCDAFERGTLAFGTVDTSLVYNLNGSQVAGVFVIVATSASRTMFMNLDKLEYDPFLLDFFGLSTSTINTITTTNHTIYIPKITPSDHPTAYDTLTTTSLAGTLITSCLGWW</sequence>
<dbReference type="GO" id="GO:0006071">
    <property type="term" value="P:glycerol metabolic process"/>
    <property type="evidence" value="ECO:0007669"/>
    <property type="project" value="TreeGrafter"/>
</dbReference>
<evidence type="ECO:0000313" key="7">
    <source>
        <dbReference type="Proteomes" id="UP000234585"/>
    </source>
</evidence>
<evidence type="ECO:0000313" key="6">
    <source>
        <dbReference type="EMBL" id="PLB39567.1"/>
    </source>
</evidence>
<feature type="compositionally biased region" description="Basic and acidic residues" evidence="4">
    <location>
        <begin position="1"/>
        <end position="10"/>
    </location>
</feature>
<evidence type="ECO:0000256" key="1">
    <source>
        <dbReference type="ARBA" id="ARBA00009156"/>
    </source>
</evidence>
<dbReference type="GO" id="GO:0005739">
    <property type="term" value="C:mitochondrion"/>
    <property type="evidence" value="ECO:0007669"/>
    <property type="project" value="TreeGrafter"/>
</dbReference>
<evidence type="ECO:0000259" key="5">
    <source>
        <dbReference type="Pfam" id="PF00370"/>
    </source>
</evidence>
<organism evidence="6 7">
    <name type="scientific">Aspergillus candidus</name>
    <dbReference type="NCBI Taxonomy" id="41067"/>
    <lineage>
        <taxon>Eukaryota</taxon>
        <taxon>Fungi</taxon>
        <taxon>Dikarya</taxon>
        <taxon>Ascomycota</taxon>
        <taxon>Pezizomycotina</taxon>
        <taxon>Eurotiomycetes</taxon>
        <taxon>Eurotiomycetidae</taxon>
        <taxon>Eurotiales</taxon>
        <taxon>Aspergillaceae</taxon>
        <taxon>Aspergillus</taxon>
        <taxon>Aspergillus subgen. Circumdati</taxon>
    </lineage>
</organism>
<dbReference type="PANTHER" id="PTHR10196">
    <property type="entry name" value="SUGAR KINASE"/>
    <property type="match status" value="1"/>
</dbReference>
<name>A0A2I2FG26_ASPCN</name>
<dbReference type="Pfam" id="PF00370">
    <property type="entry name" value="FGGY_N"/>
    <property type="match status" value="1"/>
</dbReference>
<dbReference type="RefSeq" id="XP_024673579.1">
    <property type="nucleotide sequence ID" value="XM_024816218.1"/>
</dbReference>
<keyword evidence="2" id="KW-0808">Transferase</keyword>